<dbReference type="Gene3D" id="3.30.70.260">
    <property type="match status" value="1"/>
</dbReference>
<dbReference type="EMBL" id="UGRI01000001">
    <property type="protein sequence ID" value="SUA20362.1"/>
    <property type="molecule type" value="Genomic_DNA"/>
</dbReference>
<sequence length="76" mass="8405">MFAVDIEIRAQDRSGLLRDVSDALARHKLNVTAVQTQSRDLEASMRFTLEVKQVNDLPRVLAGLGDVKGVLSVTRL</sequence>
<dbReference type="SUPFAM" id="SSF55021">
    <property type="entry name" value="ACT-like"/>
    <property type="match status" value="1"/>
</dbReference>
<feature type="domain" description="ACT" evidence="1">
    <location>
        <begin position="5"/>
        <end position="76"/>
    </location>
</feature>
<keyword evidence="2" id="KW-0808">Transferase</keyword>
<dbReference type="CDD" id="cd04876">
    <property type="entry name" value="ACT_RelA-SpoT"/>
    <property type="match status" value="1"/>
</dbReference>
<dbReference type="FunFam" id="3.30.70.260:FF:000064">
    <property type="entry name" value="GTP pyrophosphokinase"/>
    <property type="match status" value="1"/>
</dbReference>
<gene>
    <name evidence="2" type="primary">relA_1</name>
    <name evidence="2" type="ORF">NCTC11421_00444</name>
</gene>
<organism evidence="2">
    <name type="scientific">Neisseria gonorrhoeae</name>
    <dbReference type="NCBI Taxonomy" id="485"/>
    <lineage>
        <taxon>Bacteria</taxon>
        <taxon>Pseudomonadati</taxon>
        <taxon>Pseudomonadota</taxon>
        <taxon>Betaproteobacteria</taxon>
        <taxon>Neisseriales</taxon>
        <taxon>Neisseriaceae</taxon>
        <taxon>Neisseria</taxon>
    </lineage>
</organism>
<accession>A0A378VVH9</accession>
<evidence type="ECO:0000259" key="1">
    <source>
        <dbReference type="PROSITE" id="PS51671"/>
    </source>
</evidence>
<dbReference type="InterPro" id="IPR045865">
    <property type="entry name" value="ACT-like_dom_sf"/>
</dbReference>
<dbReference type="AlphaFoldDB" id="A0A378VVH9"/>
<reference evidence="2" key="1">
    <citation type="submission" date="2018-06" db="EMBL/GenBank/DDBJ databases">
        <authorList>
            <consortium name="Pathogen Informatics"/>
            <person name="Doyle S."/>
        </authorList>
    </citation>
    <scope>NUCLEOTIDE SEQUENCE [LARGE SCALE GENOMIC DNA]</scope>
    <source>
        <strain evidence="2">NCTC11421</strain>
    </source>
</reference>
<dbReference type="PROSITE" id="PS51671">
    <property type="entry name" value="ACT"/>
    <property type="match status" value="1"/>
</dbReference>
<dbReference type="Pfam" id="PF13291">
    <property type="entry name" value="ACT_4"/>
    <property type="match status" value="1"/>
</dbReference>
<dbReference type="InterPro" id="IPR002912">
    <property type="entry name" value="ACT_dom"/>
</dbReference>
<evidence type="ECO:0000313" key="2">
    <source>
        <dbReference type="EMBL" id="SUA20362.1"/>
    </source>
</evidence>
<proteinExistence type="predicted"/>
<protein>
    <submittedName>
        <fullName evidence="2">GTP pyrophosphokinase</fullName>
    </submittedName>
</protein>
<dbReference type="GO" id="GO:0016301">
    <property type="term" value="F:kinase activity"/>
    <property type="evidence" value="ECO:0007669"/>
    <property type="project" value="UniProtKB-KW"/>
</dbReference>
<keyword evidence="2" id="KW-0418">Kinase</keyword>
<name>A0A378VVH9_NEIGO</name>